<evidence type="ECO:0000313" key="1">
    <source>
        <dbReference type="EMBL" id="ASO04798.1"/>
    </source>
</evidence>
<accession>A0A221UUC2</accession>
<proteinExistence type="predicted"/>
<evidence type="ECO:0000313" key="2">
    <source>
        <dbReference type="Proteomes" id="UP000204551"/>
    </source>
</evidence>
<dbReference type="Proteomes" id="UP000204551">
    <property type="component" value="Chromosome"/>
</dbReference>
<name>A0A221UUC2_9FLAO</name>
<dbReference type="AlphaFoldDB" id="A0A221UUC2"/>
<protein>
    <recommendedName>
        <fullName evidence="3">KTSC domain-containing protein</fullName>
    </recommendedName>
</protein>
<dbReference type="KEGG" id="aalg:AREALGSMS7_01325"/>
<dbReference type="EMBL" id="CP022515">
    <property type="protein sequence ID" value="ASO04798.1"/>
    <property type="molecule type" value="Genomic_DNA"/>
</dbReference>
<sequence length="73" mass="8248">MEVYANRRGNSPITHYSIGSKTITVWFKGGKPYTYSYYGGAGQYHVEEMKNMARAGSGPSAYITRNVRDDFDK</sequence>
<reference evidence="1 2" key="1">
    <citation type="submission" date="2017-07" db="EMBL/GenBank/DDBJ databases">
        <title>Genome Sequence of Arenibacter algicola Strain SMS7 Isolated from a culture of the Diatom Skeletonema marinoi.</title>
        <authorList>
            <person name="Topel M."/>
            <person name="Pinder M.I.M."/>
            <person name="Johansson O.N."/>
            <person name="Kourtchenko O."/>
            <person name="Godhe A."/>
            <person name="Clarke A.K."/>
        </authorList>
    </citation>
    <scope>NUCLEOTIDE SEQUENCE [LARGE SCALE GENOMIC DNA]</scope>
    <source>
        <strain evidence="1 2">SMS7</strain>
    </source>
</reference>
<evidence type="ECO:0008006" key="3">
    <source>
        <dbReference type="Google" id="ProtNLM"/>
    </source>
</evidence>
<organism evidence="1 2">
    <name type="scientific">Arenibacter algicola</name>
    <dbReference type="NCBI Taxonomy" id="616991"/>
    <lineage>
        <taxon>Bacteria</taxon>
        <taxon>Pseudomonadati</taxon>
        <taxon>Bacteroidota</taxon>
        <taxon>Flavobacteriia</taxon>
        <taxon>Flavobacteriales</taxon>
        <taxon>Flavobacteriaceae</taxon>
        <taxon>Arenibacter</taxon>
    </lineage>
</organism>
<gene>
    <name evidence="1" type="ORF">AREALGSMS7_01325</name>
</gene>